<dbReference type="Gene3D" id="3.20.20.100">
    <property type="entry name" value="NADP-dependent oxidoreductase domain"/>
    <property type="match status" value="1"/>
</dbReference>
<evidence type="ECO:0000313" key="4">
    <source>
        <dbReference type="Proteomes" id="UP000738402"/>
    </source>
</evidence>
<sequence length="160" mass="17871">MRHSASYLPSSAVLSDVWVLSSTRQSTTERDIIKTWKSMIDIQDRRPAEVRRIGVANFGIEELEMIINATGVIPDVNQVELHPCCNPQKLFEYCKDKGIQLVAYSPLGSIGSPLLNHQGLKNLAGKKWCINCSVLIKLASCSRLARHSPFIFERKATSES</sequence>
<dbReference type="EMBL" id="JAHLUH010000012">
    <property type="protein sequence ID" value="KAG7725626.1"/>
    <property type="molecule type" value="Genomic_DNA"/>
</dbReference>
<dbReference type="InterPro" id="IPR020471">
    <property type="entry name" value="AKR"/>
</dbReference>
<protein>
    <recommendedName>
        <fullName evidence="2">NADP-dependent oxidoreductase domain-containing protein</fullName>
    </recommendedName>
</protein>
<comment type="caution">
    <text evidence="3">The sequence shown here is derived from an EMBL/GenBank/DDBJ whole genome shotgun (WGS) entry which is preliminary data.</text>
</comment>
<dbReference type="SUPFAM" id="SSF51430">
    <property type="entry name" value="NAD(P)-linked oxidoreductase"/>
    <property type="match status" value="1"/>
</dbReference>
<evidence type="ECO:0000259" key="2">
    <source>
        <dbReference type="Pfam" id="PF00248"/>
    </source>
</evidence>
<evidence type="ECO:0000256" key="1">
    <source>
        <dbReference type="ARBA" id="ARBA00023002"/>
    </source>
</evidence>
<name>A0AAN6D3D1_9ASCO</name>
<gene>
    <name evidence="3" type="ORF">KL933_004192</name>
</gene>
<dbReference type="GO" id="GO:0016616">
    <property type="term" value="F:oxidoreductase activity, acting on the CH-OH group of donors, NAD or NADP as acceptor"/>
    <property type="evidence" value="ECO:0007669"/>
    <property type="project" value="UniProtKB-ARBA"/>
</dbReference>
<dbReference type="AlphaFoldDB" id="A0AAN6D3D1"/>
<evidence type="ECO:0000313" key="3">
    <source>
        <dbReference type="EMBL" id="KAG7725626.1"/>
    </source>
</evidence>
<feature type="domain" description="NADP-dependent oxidoreductase" evidence="2">
    <location>
        <begin position="32"/>
        <end position="109"/>
    </location>
</feature>
<accession>A0AAN6D3D1</accession>
<dbReference type="PANTHER" id="PTHR11732">
    <property type="entry name" value="ALDO/KETO REDUCTASE"/>
    <property type="match status" value="1"/>
</dbReference>
<dbReference type="Pfam" id="PF00248">
    <property type="entry name" value="Aldo_ket_red"/>
    <property type="match status" value="1"/>
</dbReference>
<dbReference type="PRINTS" id="PR00069">
    <property type="entry name" value="ALDKETRDTASE"/>
</dbReference>
<dbReference type="InterPro" id="IPR036812">
    <property type="entry name" value="NAD(P)_OxRdtase_dom_sf"/>
</dbReference>
<reference evidence="3" key="1">
    <citation type="journal article" date="2021" name="G3 (Bethesda)">
        <title>Genomic diversity, chromosomal rearrangements, and interspecies hybridization in the ogataea polymorpha species complex.</title>
        <authorList>
            <person name="Hanson S.J."/>
            <person name="Cinneide E.O."/>
            <person name="Salzberg L.I."/>
            <person name="Wolfe K.H."/>
            <person name="McGowan J."/>
            <person name="Fitzpatrick D.A."/>
            <person name="Matlin K."/>
        </authorList>
    </citation>
    <scope>NUCLEOTIDE SEQUENCE</scope>
    <source>
        <strain evidence="3">83-405-1</strain>
    </source>
</reference>
<proteinExistence type="predicted"/>
<dbReference type="InterPro" id="IPR023210">
    <property type="entry name" value="NADP_OxRdtase_dom"/>
</dbReference>
<organism evidence="3 4">
    <name type="scientific">Ogataea haglerorum</name>
    <dbReference type="NCBI Taxonomy" id="1937702"/>
    <lineage>
        <taxon>Eukaryota</taxon>
        <taxon>Fungi</taxon>
        <taxon>Dikarya</taxon>
        <taxon>Ascomycota</taxon>
        <taxon>Saccharomycotina</taxon>
        <taxon>Pichiomycetes</taxon>
        <taxon>Pichiales</taxon>
        <taxon>Pichiaceae</taxon>
        <taxon>Ogataea</taxon>
    </lineage>
</organism>
<keyword evidence="1" id="KW-0560">Oxidoreductase</keyword>
<dbReference type="Proteomes" id="UP000738402">
    <property type="component" value="Unassembled WGS sequence"/>
</dbReference>